<dbReference type="EnsemblPlants" id="KQK86880">
    <property type="protein sequence ID" value="KQK86880"/>
    <property type="gene ID" value="SETIT_040809mg"/>
</dbReference>
<evidence type="ECO:0000313" key="2">
    <source>
        <dbReference type="Proteomes" id="UP000004995"/>
    </source>
</evidence>
<reference evidence="1" key="2">
    <citation type="submission" date="2018-08" db="UniProtKB">
        <authorList>
            <consortium name="EnsemblPlants"/>
        </authorList>
    </citation>
    <scope>IDENTIFICATION</scope>
    <source>
        <strain evidence="1">Yugu1</strain>
    </source>
</reference>
<dbReference type="InParanoid" id="K4APG1"/>
<dbReference type="Proteomes" id="UP000004995">
    <property type="component" value="Unassembled WGS sequence"/>
</dbReference>
<dbReference type="HOGENOM" id="CLU_3377972_0_0_1"/>
<dbReference type="Gramene" id="KQK86880">
    <property type="protein sequence ID" value="KQK86880"/>
    <property type="gene ID" value="SETIT_040809mg"/>
</dbReference>
<protein>
    <submittedName>
        <fullName evidence="1">Uncharacterized protein</fullName>
    </submittedName>
</protein>
<dbReference type="EMBL" id="AGNK02005348">
    <property type="status" value="NOT_ANNOTATED_CDS"/>
    <property type="molecule type" value="Genomic_DNA"/>
</dbReference>
<evidence type="ECO:0000313" key="1">
    <source>
        <dbReference type="EnsemblPlants" id="KQK86880"/>
    </source>
</evidence>
<dbReference type="AlphaFoldDB" id="K4APG1"/>
<proteinExistence type="predicted"/>
<reference evidence="2" key="1">
    <citation type="journal article" date="2012" name="Nat. Biotechnol.">
        <title>Reference genome sequence of the model plant Setaria.</title>
        <authorList>
            <person name="Bennetzen J.L."/>
            <person name="Schmutz J."/>
            <person name="Wang H."/>
            <person name="Percifield R."/>
            <person name="Hawkins J."/>
            <person name="Pontaroli A.C."/>
            <person name="Estep M."/>
            <person name="Feng L."/>
            <person name="Vaughn J.N."/>
            <person name="Grimwood J."/>
            <person name="Jenkins J."/>
            <person name="Barry K."/>
            <person name="Lindquist E."/>
            <person name="Hellsten U."/>
            <person name="Deshpande S."/>
            <person name="Wang X."/>
            <person name="Wu X."/>
            <person name="Mitros T."/>
            <person name="Triplett J."/>
            <person name="Yang X."/>
            <person name="Ye C.Y."/>
            <person name="Mauro-Herrera M."/>
            <person name="Wang L."/>
            <person name="Li P."/>
            <person name="Sharma M."/>
            <person name="Sharma R."/>
            <person name="Ronald P.C."/>
            <person name="Panaud O."/>
            <person name="Kellogg E.A."/>
            <person name="Brutnell T.P."/>
            <person name="Doust A.N."/>
            <person name="Tuskan G.A."/>
            <person name="Rokhsar D."/>
            <person name="Devos K.M."/>
        </authorList>
    </citation>
    <scope>NUCLEOTIDE SEQUENCE [LARGE SCALE GENOMIC DNA]</scope>
    <source>
        <strain evidence="2">cv. Yugu1</strain>
    </source>
</reference>
<name>K4APG1_SETIT</name>
<keyword evidence="2" id="KW-1185">Reference proteome</keyword>
<sequence length="34" mass="4132">MNYCFYVPNIPVVRFHLPLLIRAFCCRTHIMHLI</sequence>
<accession>K4APG1</accession>
<organism evidence="1 2">
    <name type="scientific">Setaria italica</name>
    <name type="common">Foxtail millet</name>
    <name type="synonym">Panicum italicum</name>
    <dbReference type="NCBI Taxonomy" id="4555"/>
    <lineage>
        <taxon>Eukaryota</taxon>
        <taxon>Viridiplantae</taxon>
        <taxon>Streptophyta</taxon>
        <taxon>Embryophyta</taxon>
        <taxon>Tracheophyta</taxon>
        <taxon>Spermatophyta</taxon>
        <taxon>Magnoliopsida</taxon>
        <taxon>Liliopsida</taxon>
        <taxon>Poales</taxon>
        <taxon>Poaceae</taxon>
        <taxon>PACMAD clade</taxon>
        <taxon>Panicoideae</taxon>
        <taxon>Panicodae</taxon>
        <taxon>Paniceae</taxon>
        <taxon>Cenchrinae</taxon>
        <taxon>Setaria</taxon>
    </lineage>
</organism>